<dbReference type="PANTHER" id="PTHR30572">
    <property type="entry name" value="MEMBRANE COMPONENT OF TRANSPORTER-RELATED"/>
    <property type="match status" value="1"/>
</dbReference>
<dbReference type="InterPro" id="IPR025857">
    <property type="entry name" value="MacB_PCD"/>
</dbReference>
<keyword evidence="5 6" id="KW-0472">Membrane</keyword>
<dbReference type="PROSITE" id="PS51257">
    <property type="entry name" value="PROKAR_LIPOPROTEIN"/>
    <property type="match status" value="1"/>
</dbReference>
<sequence length="793" mass="88832">MLKSYLKSAIRNLLRNKAYAAINISGLALGIAGCLLISMFVKDELTYDSWHANKADIYRITTISNFQGQERVMHASSYPEAKAFGEEIPEVKAFARLRNEGATVNLDEEYIDEKRLTFAEKSLFEIFDFELVDGAFDKALSNLESIVLTESSSNKYFGTSKSVGKTLRIDVGKGFEDFVVSAVITDHPSNSSFTFDMLMSWTKLETIKDQWSMNAWFITPISSFLLLDENADLNSVLAKMREVRNLRNPESADTGEMGRANDSGLLPLKDVHFEGSNGKNDISQSYILSGIAVLILIVACFNFANLTFVNSIRRAKEVGVRKTIGAGKKQLISQFLFEATVICLISFLLGVILAEIALPSFETIIDKEFNRGLTHDKSILLLCFASVLFASLLSVIYPSFFLSKLKVTRVFKGGISIGGKQLLTKSMVTFQFLIAIVFVIVTVSINKQHLFLVNKDKGYNDENLIKLVIPQDDSKAIAERFKNELSKNPNITAIGAVGDFSEAMFLEDEDGQRILIPISNADPDYLNTLEIDLVAGRAFTRADLMKPDENNPSIPVLLNESLVNSLGFDNPIGKTIDDDKYRIVGVISDIQVYSAKSKINSVILKAESHVGNRYLVDNIYVRYQEGKLSDVIQSINDRWREILPFSPTAITFMDVYNESLYKKEALWSKTLNYSSILAIVVAVMGLLGLVSFSATQRRKEICIRKVLGAPVRTLLFMLNQGFMRLLILSIIIAIPIAYFIIERFLEDYVNRIEITFTLFAIPVLVTFLIAWLTVSSITIRSAKRNPINDLHYE</sequence>
<keyword evidence="4 6" id="KW-1133">Transmembrane helix</keyword>
<evidence type="ECO:0000259" key="7">
    <source>
        <dbReference type="Pfam" id="PF02687"/>
    </source>
</evidence>
<evidence type="ECO:0000313" key="10">
    <source>
        <dbReference type="Proteomes" id="UP000095552"/>
    </source>
</evidence>
<feature type="domain" description="MacB-like periplasmic core" evidence="8">
    <location>
        <begin position="21"/>
        <end position="242"/>
    </location>
</feature>
<keyword evidence="2" id="KW-1003">Cell membrane</keyword>
<evidence type="ECO:0008006" key="11">
    <source>
        <dbReference type="Google" id="ProtNLM"/>
    </source>
</evidence>
<evidence type="ECO:0000256" key="3">
    <source>
        <dbReference type="ARBA" id="ARBA00022692"/>
    </source>
</evidence>
<dbReference type="PANTHER" id="PTHR30572:SF18">
    <property type="entry name" value="ABC-TYPE MACROLIDE FAMILY EXPORT SYSTEM PERMEASE COMPONENT 2"/>
    <property type="match status" value="1"/>
</dbReference>
<dbReference type="AlphaFoldDB" id="A0A1E5T083"/>
<evidence type="ECO:0000256" key="1">
    <source>
        <dbReference type="ARBA" id="ARBA00004651"/>
    </source>
</evidence>
<feature type="domain" description="ABC3 transporter permease C-terminal" evidence="7">
    <location>
        <begin position="675"/>
        <end position="779"/>
    </location>
</feature>
<evidence type="ECO:0000256" key="5">
    <source>
        <dbReference type="ARBA" id="ARBA00023136"/>
    </source>
</evidence>
<feature type="domain" description="MacB-like periplasmic core" evidence="8">
    <location>
        <begin position="434"/>
        <end position="628"/>
    </location>
</feature>
<evidence type="ECO:0000256" key="4">
    <source>
        <dbReference type="ARBA" id="ARBA00022989"/>
    </source>
</evidence>
<dbReference type="STRING" id="1563681.BFP71_15070"/>
<dbReference type="Pfam" id="PF12704">
    <property type="entry name" value="MacB_PCD"/>
    <property type="match status" value="2"/>
</dbReference>
<dbReference type="Proteomes" id="UP000095552">
    <property type="component" value="Unassembled WGS sequence"/>
</dbReference>
<comment type="caution">
    <text evidence="9">The sequence shown here is derived from an EMBL/GenBank/DDBJ whole genome shotgun (WGS) entry which is preliminary data.</text>
</comment>
<keyword evidence="3 6" id="KW-0812">Transmembrane</keyword>
<dbReference type="GO" id="GO:0022857">
    <property type="term" value="F:transmembrane transporter activity"/>
    <property type="evidence" value="ECO:0007669"/>
    <property type="project" value="TreeGrafter"/>
</dbReference>
<dbReference type="InterPro" id="IPR050250">
    <property type="entry name" value="Macrolide_Exporter_MacB"/>
</dbReference>
<evidence type="ECO:0000256" key="6">
    <source>
        <dbReference type="SAM" id="Phobius"/>
    </source>
</evidence>
<protein>
    <recommendedName>
        <fullName evidence="11">ABC transporter permease</fullName>
    </recommendedName>
</protein>
<dbReference type="Pfam" id="PF02687">
    <property type="entry name" value="FtsX"/>
    <property type="match status" value="2"/>
</dbReference>
<dbReference type="EMBL" id="MDGQ01000005">
    <property type="protein sequence ID" value="OEK04765.1"/>
    <property type="molecule type" value="Genomic_DNA"/>
</dbReference>
<feature type="transmembrane region" description="Helical" evidence="6">
    <location>
        <begin position="331"/>
        <end position="358"/>
    </location>
</feature>
<evidence type="ECO:0000259" key="8">
    <source>
        <dbReference type="Pfam" id="PF12704"/>
    </source>
</evidence>
<dbReference type="GO" id="GO:0005886">
    <property type="term" value="C:plasma membrane"/>
    <property type="evidence" value="ECO:0007669"/>
    <property type="project" value="UniProtKB-SubCell"/>
</dbReference>
<feature type="transmembrane region" description="Helical" evidence="6">
    <location>
        <begin position="722"/>
        <end position="741"/>
    </location>
</feature>
<proteinExistence type="predicted"/>
<feature type="transmembrane region" description="Helical" evidence="6">
    <location>
        <begin position="20"/>
        <end position="41"/>
    </location>
</feature>
<comment type="subcellular location">
    <subcellularLocation>
        <location evidence="1">Cell membrane</location>
        <topology evidence="1">Multi-pass membrane protein</topology>
    </subcellularLocation>
</comment>
<feature type="transmembrane region" description="Helical" evidence="6">
    <location>
        <begin position="286"/>
        <end position="310"/>
    </location>
</feature>
<name>A0A1E5T083_9BACT</name>
<feature type="transmembrane region" description="Helical" evidence="6">
    <location>
        <begin position="753"/>
        <end position="774"/>
    </location>
</feature>
<feature type="transmembrane region" description="Helical" evidence="6">
    <location>
        <begin position="422"/>
        <end position="445"/>
    </location>
</feature>
<organism evidence="9 10">
    <name type="scientific">Roseivirga misakiensis</name>
    <dbReference type="NCBI Taxonomy" id="1563681"/>
    <lineage>
        <taxon>Bacteria</taxon>
        <taxon>Pseudomonadati</taxon>
        <taxon>Bacteroidota</taxon>
        <taxon>Cytophagia</taxon>
        <taxon>Cytophagales</taxon>
        <taxon>Roseivirgaceae</taxon>
        <taxon>Roseivirga</taxon>
    </lineage>
</organism>
<dbReference type="InterPro" id="IPR003838">
    <property type="entry name" value="ABC3_permease_C"/>
</dbReference>
<evidence type="ECO:0000256" key="2">
    <source>
        <dbReference type="ARBA" id="ARBA00022475"/>
    </source>
</evidence>
<keyword evidence="10" id="KW-1185">Reference proteome</keyword>
<feature type="domain" description="ABC3 transporter permease C-terminal" evidence="7">
    <location>
        <begin position="291"/>
        <end position="405"/>
    </location>
</feature>
<feature type="transmembrane region" description="Helical" evidence="6">
    <location>
        <begin position="378"/>
        <end position="402"/>
    </location>
</feature>
<dbReference type="RefSeq" id="WP_069836270.1">
    <property type="nucleotide sequence ID" value="NZ_MDGQ01000005.1"/>
</dbReference>
<feature type="transmembrane region" description="Helical" evidence="6">
    <location>
        <begin position="673"/>
        <end position="695"/>
    </location>
</feature>
<evidence type="ECO:0000313" key="9">
    <source>
        <dbReference type="EMBL" id="OEK04765.1"/>
    </source>
</evidence>
<gene>
    <name evidence="9" type="ORF">BFP71_15070</name>
</gene>
<dbReference type="OrthoDB" id="5933722at2"/>
<accession>A0A1E5T083</accession>
<reference evidence="9 10" key="1">
    <citation type="submission" date="2016-08" db="EMBL/GenBank/DDBJ databases">
        <title>Draft genome of Fabibacter sp. strain SK-8.</title>
        <authorList>
            <person name="Wong S.-K."/>
            <person name="Hamasaki K."/>
            <person name="Yoshizawa S."/>
        </authorList>
    </citation>
    <scope>NUCLEOTIDE SEQUENCE [LARGE SCALE GENOMIC DNA]</scope>
    <source>
        <strain evidence="9 10">SK-8</strain>
    </source>
</reference>